<protein>
    <recommendedName>
        <fullName evidence="6">TP53-regulated inhibitor of apoptosis 1</fullName>
    </recommendedName>
</protein>
<dbReference type="GO" id="GO:0005634">
    <property type="term" value="C:nucleus"/>
    <property type="evidence" value="ECO:0007669"/>
    <property type="project" value="TreeGrafter"/>
</dbReference>
<dbReference type="GO" id="GO:1990050">
    <property type="term" value="F:phosphatidic acid transfer activity"/>
    <property type="evidence" value="ECO:0007669"/>
    <property type="project" value="TreeGrafter"/>
</dbReference>
<dbReference type="Pfam" id="PF05254">
    <property type="entry name" value="UPF0203"/>
    <property type="match status" value="1"/>
</dbReference>
<comment type="catalytic activity">
    <reaction evidence="3">
        <text>a 1,2-diacyl-sn-glycero-3-phosphate(in) = a 1,2-diacyl-sn-glycero-3-phosphate(out)</text>
        <dbReference type="Rhea" id="RHEA:36435"/>
        <dbReference type="ChEBI" id="CHEBI:58608"/>
    </reaction>
</comment>
<dbReference type="GO" id="GO:0005829">
    <property type="term" value="C:cytosol"/>
    <property type="evidence" value="ECO:0007669"/>
    <property type="project" value="TreeGrafter"/>
</dbReference>
<dbReference type="AlphaFoldDB" id="A0A7R9Q7C8"/>
<dbReference type="GO" id="GO:0005758">
    <property type="term" value="C:mitochondrial intermembrane space"/>
    <property type="evidence" value="ECO:0007669"/>
    <property type="project" value="TreeGrafter"/>
</dbReference>
<dbReference type="EMBL" id="OC867853">
    <property type="protein sequence ID" value="CAD7633742.1"/>
    <property type="molecule type" value="Genomic_DNA"/>
</dbReference>
<evidence type="ECO:0000256" key="1">
    <source>
        <dbReference type="ARBA" id="ARBA00006196"/>
    </source>
</evidence>
<evidence type="ECO:0008006" key="6">
    <source>
        <dbReference type="Google" id="ProtNLM"/>
    </source>
</evidence>
<keyword evidence="2" id="KW-1015">Disulfide bond</keyword>
<dbReference type="PROSITE" id="PS51808">
    <property type="entry name" value="CHCH"/>
    <property type="match status" value="1"/>
</dbReference>
<name>A0A7R9Q7C8_9ACAR</name>
<reference evidence="4" key="1">
    <citation type="submission" date="2020-11" db="EMBL/GenBank/DDBJ databases">
        <authorList>
            <person name="Tran Van P."/>
        </authorList>
    </citation>
    <scope>NUCLEOTIDE SEQUENCE</scope>
</reference>
<comment type="similarity">
    <text evidence="1">Belongs to the TRIAP1/MDM35 family.</text>
</comment>
<dbReference type="OrthoDB" id="19091at2759"/>
<evidence type="ECO:0000313" key="4">
    <source>
        <dbReference type="EMBL" id="CAD7633742.1"/>
    </source>
</evidence>
<organism evidence="4">
    <name type="scientific">Medioppia subpectinata</name>
    <dbReference type="NCBI Taxonomy" id="1979941"/>
    <lineage>
        <taxon>Eukaryota</taxon>
        <taxon>Metazoa</taxon>
        <taxon>Ecdysozoa</taxon>
        <taxon>Arthropoda</taxon>
        <taxon>Chelicerata</taxon>
        <taxon>Arachnida</taxon>
        <taxon>Acari</taxon>
        <taxon>Acariformes</taxon>
        <taxon>Sarcoptiformes</taxon>
        <taxon>Oribatida</taxon>
        <taxon>Brachypylina</taxon>
        <taxon>Oppioidea</taxon>
        <taxon>Oppiidae</taxon>
        <taxon>Medioppia</taxon>
    </lineage>
</organism>
<dbReference type="InterPro" id="IPR007918">
    <property type="entry name" value="MDM35_apoptosis"/>
</dbReference>
<dbReference type="Proteomes" id="UP000759131">
    <property type="component" value="Unassembled WGS sequence"/>
</dbReference>
<dbReference type="PANTHER" id="PTHR46403:SF1">
    <property type="entry name" value="TP53-REGULATED INHIBITOR OF APOPTOSIS 1"/>
    <property type="match status" value="1"/>
</dbReference>
<accession>A0A7R9Q7C8</accession>
<evidence type="ECO:0000256" key="3">
    <source>
        <dbReference type="ARBA" id="ARBA00023706"/>
    </source>
</evidence>
<dbReference type="GO" id="GO:0045332">
    <property type="term" value="P:phospholipid translocation"/>
    <property type="evidence" value="ECO:0007669"/>
    <property type="project" value="TreeGrafter"/>
</dbReference>
<dbReference type="PANTHER" id="PTHR46403">
    <property type="entry name" value="TP53-REGULATED INHIBITOR OF APOPTOSIS 1"/>
    <property type="match status" value="1"/>
</dbReference>
<evidence type="ECO:0000256" key="2">
    <source>
        <dbReference type="ARBA" id="ARBA00023157"/>
    </source>
</evidence>
<dbReference type="EMBL" id="CAJPIZ010013278">
    <property type="protein sequence ID" value="CAG2114172.1"/>
    <property type="molecule type" value="Genomic_DNA"/>
</dbReference>
<gene>
    <name evidence="4" type="ORF">OSB1V03_LOCUS14138</name>
</gene>
<proteinExistence type="inferred from homology"/>
<evidence type="ECO:0000313" key="5">
    <source>
        <dbReference type="Proteomes" id="UP000759131"/>
    </source>
</evidence>
<keyword evidence="5" id="KW-1185">Reference proteome</keyword>
<sequence>MNSIGKDCNDLKKEYEQCFNTWFADKYLKGQTNGSDQMCDQLFKRYQNCVKKALSEQKIDIWEIDRNVLGTDNEPKDKPKPNKS</sequence>